<dbReference type="EMBL" id="BSUL01000001">
    <property type="protein sequence ID" value="GMA29714.1"/>
    <property type="molecule type" value="Genomic_DNA"/>
</dbReference>
<comment type="caution">
    <text evidence="3">The sequence shown here is derived from an EMBL/GenBank/DDBJ whole genome shotgun (WGS) entry which is preliminary data.</text>
</comment>
<proteinExistence type="predicted"/>
<reference evidence="3 4" key="1">
    <citation type="journal article" date="2014" name="Int. J. Syst. Evol. Microbiol.">
        <title>Complete genome sequence of Corynebacterium casei LMG S-19264T (=DSM 44701T), isolated from a smear-ripened cheese.</title>
        <authorList>
            <consortium name="US DOE Joint Genome Institute (JGI-PGF)"/>
            <person name="Walter F."/>
            <person name="Albersmeier A."/>
            <person name="Kalinowski J."/>
            <person name="Ruckert C."/>
        </authorList>
    </citation>
    <scope>NUCLEOTIDE SEQUENCE [LARGE SCALE GENOMIC DNA]</scope>
    <source>
        <strain evidence="3 4">NBRC 112289</strain>
    </source>
</reference>
<feature type="compositionally biased region" description="Gly residues" evidence="1">
    <location>
        <begin position="1"/>
        <end position="11"/>
    </location>
</feature>
<keyword evidence="2" id="KW-0812">Transmembrane</keyword>
<gene>
    <name evidence="3" type="ORF">GCM10025874_29670</name>
</gene>
<dbReference type="InterPro" id="IPR046231">
    <property type="entry name" value="DUF6264"/>
</dbReference>
<feature type="region of interest" description="Disordered" evidence="1">
    <location>
        <begin position="1"/>
        <end position="71"/>
    </location>
</feature>
<dbReference type="AlphaFoldDB" id="A0AA37XAC8"/>
<keyword evidence="2" id="KW-1133">Transmembrane helix</keyword>
<evidence type="ECO:0000256" key="2">
    <source>
        <dbReference type="SAM" id="Phobius"/>
    </source>
</evidence>
<feature type="compositionally biased region" description="Low complexity" evidence="1">
    <location>
        <begin position="44"/>
        <end position="61"/>
    </location>
</feature>
<sequence length="201" mass="20907">MSDPSGTGGTGAEPRPRPQYGEYAPPGWVSPVTGEEPSSATDEAPAARQQQPVQQAPAPQQGSYDWGTPKPVRASGRFRTGDLVASVLLLGIGLAFVLSAFSAAATDIGPQLLAAYRSLGFDTDGVAFDFGNSWAIIAGVGTGLWLGAAVWTVRRLRARKLAFWVPLAAGALFFIVQFVILAAVVAASPGVMEMFSTPPSS</sequence>
<evidence type="ECO:0000256" key="1">
    <source>
        <dbReference type="SAM" id="MobiDB-lite"/>
    </source>
</evidence>
<evidence type="ECO:0000313" key="4">
    <source>
        <dbReference type="Proteomes" id="UP001157160"/>
    </source>
</evidence>
<dbReference type="RefSeq" id="WP_284234057.1">
    <property type="nucleotide sequence ID" value="NZ_BSUL01000001.1"/>
</dbReference>
<keyword evidence="4" id="KW-1185">Reference proteome</keyword>
<feature type="transmembrane region" description="Helical" evidence="2">
    <location>
        <begin position="133"/>
        <end position="151"/>
    </location>
</feature>
<feature type="transmembrane region" description="Helical" evidence="2">
    <location>
        <begin position="163"/>
        <end position="187"/>
    </location>
</feature>
<feature type="transmembrane region" description="Helical" evidence="2">
    <location>
        <begin position="83"/>
        <end position="105"/>
    </location>
</feature>
<protein>
    <submittedName>
        <fullName evidence="3">Uncharacterized protein</fullName>
    </submittedName>
</protein>
<name>A0AA37XAC8_9MICO</name>
<dbReference type="Pfam" id="PF19779">
    <property type="entry name" value="DUF6264"/>
    <property type="match status" value="1"/>
</dbReference>
<organism evidence="3 4">
    <name type="scientific">Arenivirga flava</name>
    <dbReference type="NCBI Taxonomy" id="1930060"/>
    <lineage>
        <taxon>Bacteria</taxon>
        <taxon>Bacillati</taxon>
        <taxon>Actinomycetota</taxon>
        <taxon>Actinomycetes</taxon>
        <taxon>Micrococcales</taxon>
        <taxon>Microbacteriaceae</taxon>
        <taxon>Arenivirga</taxon>
    </lineage>
</organism>
<dbReference type="Proteomes" id="UP001157160">
    <property type="component" value="Unassembled WGS sequence"/>
</dbReference>
<evidence type="ECO:0000313" key="3">
    <source>
        <dbReference type="EMBL" id="GMA29714.1"/>
    </source>
</evidence>
<keyword evidence="2" id="KW-0472">Membrane</keyword>
<accession>A0AA37XAC8</accession>